<dbReference type="AlphaFoldDB" id="A0A225UC05"/>
<dbReference type="EMBL" id="NBNE01022846">
    <property type="protein sequence ID" value="OWY90470.1"/>
    <property type="molecule type" value="Genomic_DNA"/>
</dbReference>
<comment type="caution">
    <text evidence="1">The sequence shown here is derived from an EMBL/GenBank/DDBJ whole genome shotgun (WGS) entry which is preliminary data.</text>
</comment>
<name>A0A225UC05_9STRA</name>
<dbReference type="PANTHER" id="PTHR11439:SF467">
    <property type="entry name" value="INTEGRASE CATALYTIC DOMAIN-CONTAINING PROTEIN"/>
    <property type="match status" value="1"/>
</dbReference>
<organism evidence="1 2">
    <name type="scientific">Phytophthora megakarya</name>
    <dbReference type="NCBI Taxonomy" id="4795"/>
    <lineage>
        <taxon>Eukaryota</taxon>
        <taxon>Sar</taxon>
        <taxon>Stramenopiles</taxon>
        <taxon>Oomycota</taxon>
        <taxon>Peronosporomycetes</taxon>
        <taxon>Peronosporales</taxon>
        <taxon>Peronosporaceae</taxon>
        <taxon>Phytophthora</taxon>
    </lineage>
</organism>
<gene>
    <name evidence="1" type="ORF">PHMEG_00041388</name>
</gene>
<keyword evidence="2" id="KW-1185">Reference proteome</keyword>
<proteinExistence type="predicted"/>
<protein>
    <submittedName>
        <fullName evidence="1">Gag-pol Polyprotein</fullName>
    </submittedName>
</protein>
<dbReference type="STRING" id="4795.A0A225UC05"/>
<evidence type="ECO:0000313" key="2">
    <source>
        <dbReference type="Proteomes" id="UP000198211"/>
    </source>
</evidence>
<accession>A0A225UC05</accession>
<dbReference type="OrthoDB" id="107701at2759"/>
<dbReference type="Proteomes" id="UP000198211">
    <property type="component" value="Unassembled WGS sequence"/>
</dbReference>
<evidence type="ECO:0000313" key="1">
    <source>
        <dbReference type="EMBL" id="OWY90470.1"/>
    </source>
</evidence>
<reference evidence="2" key="1">
    <citation type="submission" date="2017-03" db="EMBL/GenBank/DDBJ databases">
        <title>Phytopthora megakarya and P. palmivora, two closely related causual agents of cacao black pod achieved similar genome size and gene model numbers by different mechanisms.</title>
        <authorList>
            <person name="Ali S."/>
            <person name="Shao J."/>
            <person name="Larry D.J."/>
            <person name="Kronmiller B."/>
            <person name="Shen D."/>
            <person name="Strem M.D."/>
            <person name="Melnick R.L."/>
            <person name="Guiltinan M.J."/>
            <person name="Tyler B.M."/>
            <person name="Meinhardt L.W."/>
            <person name="Bailey B.A."/>
        </authorList>
    </citation>
    <scope>NUCLEOTIDE SEQUENCE [LARGE SCALE GENOMIC DNA]</scope>
    <source>
        <strain evidence="2">zdho120</strain>
    </source>
</reference>
<sequence length="105" mass="11608">MIGSRPDLAFALQDVSRYLSCYGEAHWEAVKRCIRYLKATRDFGLEFSGDSVVLKAFTDSDYAGCEEEFSGDSVVLKAFTDSDYAGCEDDRKSVSGYMIGNCVVT</sequence>
<dbReference type="PANTHER" id="PTHR11439">
    <property type="entry name" value="GAG-POL-RELATED RETROTRANSPOSON"/>
    <property type="match status" value="1"/>
</dbReference>